<gene>
    <name evidence="15 19" type="primary">ligA</name>
    <name evidence="19" type="ORF">ICL16_40230</name>
</gene>
<evidence type="ECO:0000256" key="14">
    <source>
        <dbReference type="ARBA" id="ARBA00060881"/>
    </source>
</evidence>
<dbReference type="FunFam" id="1.10.150.20:FF:000007">
    <property type="entry name" value="DNA ligase"/>
    <property type="match status" value="1"/>
</dbReference>
<evidence type="ECO:0000256" key="5">
    <source>
        <dbReference type="ARBA" id="ARBA00022705"/>
    </source>
</evidence>
<dbReference type="Pfam" id="PF00533">
    <property type="entry name" value="BRCT"/>
    <property type="match status" value="1"/>
</dbReference>
<keyword evidence="11 15" id="KW-0234">DNA repair</keyword>
<feature type="binding site" evidence="15">
    <location>
        <position position="150"/>
    </location>
    <ligand>
        <name>NAD(+)</name>
        <dbReference type="ChEBI" id="CHEBI:57540"/>
    </ligand>
</feature>
<proteinExistence type="inferred from homology"/>
<dbReference type="FunFam" id="1.10.287.610:FF:000002">
    <property type="entry name" value="DNA ligase"/>
    <property type="match status" value="1"/>
</dbReference>
<evidence type="ECO:0000256" key="9">
    <source>
        <dbReference type="ARBA" id="ARBA00022842"/>
    </source>
</evidence>
<feature type="binding site" evidence="15">
    <location>
        <position position="214"/>
    </location>
    <ligand>
        <name>NAD(+)</name>
        <dbReference type="ChEBI" id="CHEBI:57540"/>
    </ligand>
</feature>
<protein>
    <recommendedName>
        <fullName evidence="3 15">DNA ligase</fullName>
        <ecNumber evidence="2 15">6.5.1.2</ecNumber>
    </recommendedName>
    <alternativeName>
        <fullName evidence="15">Polydeoxyribonucleotide synthase [NAD(+)]</fullName>
    </alternativeName>
</protein>
<evidence type="ECO:0000256" key="15">
    <source>
        <dbReference type="HAMAP-Rule" id="MF_01588"/>
    </source>
</evidence>
<dbReference type="Pfam" id="PF01653">
    <property type="entry name" value="DNA_ligase_aden"/>
    <property type="match status" value="2"/>
</dbReference>
<comment type="catalytic activity">
    <reaction evidence="13 15 16">
        <text>NAD(+) + (deoxyribonucleotide)n-3'-hydroxyl + 5'-phospho-(deoxyribonucleotide)m = (deoxyribonucleotide)n+m + AMP + beta-nicotinamide D-nucleotide.</text>
        <dbReference type="EC" id="6.5.1.2"/>
    </reaction>
</comment>
<dbReference type="CDD" id="cd17748">
    <property type="entry name" value="BRCT_DNA_ligase_like"/>
    <property type="match status" value="1"/>
</dbReference>
<dbReference type="Pfam" id="PF14520">
    <property type="entry name" value="HHH_5"/>
    <property type="match status" value="1"/>
</dbReference>
<feature type="domain" description="BRCT" evidence="18">
    <location>
        <begin position="634"/>
        <end position="712"/>
    </location>
</feature>
<feature type="active site" description="N6-AMP-lysine intermediate" evidence="15">
    <location>
        <position position="152"/>
    </location>
</feature>
<evidence type="ECO:0000313" key="19">
    <source>
        <dbReference type="EMBL" id="MBD2778109.1"/>
    </source>
</evidence>
<keyword evidence="9 15" id="KW-0460">Magnesium</keyword>
<dbReference type="InterPro" id="IPR013840">
    <property type="entry name" value="DNAligase_N"/>
</dbReference>
<feature type="binding site" evidence="15">
    <location>
        <begin position="36"/>
        <end position="40"/>
    </location>
    <ligand>
        <name>NAD(+)</name>
        <dbReference type="ChEBI" id="CHEBI:57540"/>
    </ligand>
</feature>
<reference evidence="19" key="1">
    <citation type="submission" date="2020-09" db="EMBL/GenBank/DDBJ databases">
        <title>Iningainema tapete sp. nov. (Scytonemataceae, Cyanobacteria) from greenhouses in central Florida (USA) produces two types of nodularin with biosynthetic potential for microcystin-LR and anabaenopeptins.</title>
        <authorList>
            <person name="Berthold D.E."/>
            <person name="Lefler F.W."/>
            <person name="Huang I.-S."/>
            <person name="Abdulla H."/>
            <person name="Zimba P.V."/>
            <person name="Laughinghouse H.D. IV."/>
        </authorList>
    </citation>
    <scope>NUCLEOTIDE SEQUENCE</scope>
    <source>
        <strain evidence="19">BLCCT55</strain>
    </source>
</reference>
<dbReference type="InterPro" id="IPR004150">
    <property type="entry name" value="NAD_DNA_ligase_OB"/>
</dbReference>
<dbReference type="Gene3D" id="6.20.10.30">
    <property type="match status" value="1"/>
</dbReference>
<evidence type="ECO:0000256" key="1">
    <source>
        <dbReference type="ARBA" id="ARBA00004067"/>
    </source>
</evidence>
<dbReference type="SMART" id="SM00292">
    <property type="entry name" value="BRCT"/>
    <property type="match status" value="1"/>
</dbReference>
<dbReference type="HAMAP" id="MF_01588">
    <property type="entry name" value="DNA_ligase_A"/>
    <property type="match status" value="1"/>
</dbReference>
<feature type="binding site" evidence="15">
    <location>
        <position position="357"/>
    </location>
    <ligand>
        <name>NAD(+)</name>
        <dbReference type="ChEBI" id="CHEBI:57540"/>
    </ligand>
</feature>
<keyword evidence="6 15" id="KW-0479">Metal-binding</keyword>
<dbReference type="InterPro" id="IPR018239">
    <property type="entry name" value="DNA_ligase_AS"/>
</dbReference>
<dbReference type="InterPro" id="IPR012340">
    <property type="entry name" value="NA-bd_OB-fold"/>
</dbReference>
<dbReference type="Gene3D" id="3.40.50.10190">
    <property type="entry name" value="BRCT domain"/>
    <property type="match status" value="1"/>
</dbReference>
<comment type="similarity">
    <text evidence="14 15">Belongs to the NAD-dependent DNA ligase family. LigA subfamily.</text>
</comment>
<dbReference type="FunFam" id="1.10.150.20:FF:000006">
    <property type="entry name" value="DNA ligase"/>
    <property type="match status" value="1"/>
</dbReference>
<dbReference type="PANTHER" id="PTHR23389:SF9">
    <property type="entry name" value="DNA LIGASE"/>
    <property type="match status" value="1"/>
</dbReference>
<accession>A0A8J7C9H4</accession>
<dbReference type="SUPFAM" id="SSF56091">
    <property type="entry name" value="DNA ligase/mRNA capping enzyme, catalytic domain"/>
    <property type="match status" value="1"/>
</dbReference>
<evidence type="ECO:0000256" key="4">
    <source>
        <dbReference type="ARBA" id="ARBA00022598"/>
    </source>
</evidence>
<dbReference type="Gene3D" id="1.10.287.610">
    <property type="entry name" value="Helix hairpin bin"/>
    <property type="match status" value="1"/>
</dbReference>
<dbReference type="Pfam" id="PF03119">
    <property type="entry name" value="DNA_ligase_ZBD"/>
    <property type="match status" value="1"/>
</dbReference>
<evidence type="ECO:0000256" key="13">
    <source>
        <dbReference type="ARBA" id="ARBA00034005"/>
    </source>
</evidence>
<dbReference type="GO" id="GO:0006260">
    <property type="term" value="P:DNA replication"/>
    <property type="evidence" value="ECO:0007669"/>
    <property type="project" value="UniProtKB-KW"/>
</dbReference>
<dbReference type="EMBL" id="JACXAE010000120">
    <property type="protein sequence ID" value="MBD2778109.1"/>
    <property type="molecule type" value="Genomic_DNA"/>
</dbReference>
<dbReference type="CDD" id="cd00114">
    <property type="entry name" value="LIGANc"/>
    <property type="match status" value="1"/>
</dbReference>
<keyword evidence="8 15" id="KW-0862">Zinc</keyword>
<dbReference type="Pfam" id="PF22745">
    <property type="entry name" value="Nlig-Ia"/>
    <property type="match status" value="1"/>
</dbReference>
<dbReference type="Gene3D" id="3.30.470.30">
    <property type="entry name" value="DNA ligase/mRNA capping enzyme"/>
    <property type="match status" value="1"/>
</dbReference>
<organism evidence="19 20">
    <name type="scientific">Iningainema tapete BLCC-T55</name>
    <dbReference type="NCBI Taxonomy" id="2748662"/>
    <lineage>
        <taxon>Bacteria</taxon>
        <taxon>Bacillati</taxon>
        <taxon>Cyanobacteriota</taxon>
        <taxon>Cyanophyceae</taxon>
        <taxon>Nostocales</taxon>
        <taxon>Scytonemataceae</taxon>
        <taxon>Iningainema tapete</taxon>
    </lineage>
</organism>
<evidence type="ECO:0000256" key="3">
    <source>
        <dbReference type="ARBA" id="ARBA00013308"/>
    </source>
</evidence>
<dbReference type="InterPro" id="IPR041663">
    <property type="entry name" value="DisA/LigA_HHH"/>
</dbReference>
<dbReference type="PROSITE" id="PS50172">
    <property type="entry name" value="BRCT"/>
    <property type="match status" value="1"/>
</dbReference>
<feature type="binding site" evidence="15">
    <location>
        <position position="451"/>
    </location>
    <ligand>
        <name>Zn(2+)</name>
        <dbReference type="ChEBI" id="CHEBI:29105"/>
    </ligand>
</feature>
<evidence type="ECO:0000256" key="11">
    <source>
        <dbReference type="ARBA" id="ARBA00023204"/>
    </source>
</evidence>
<dbReference type="GO" id="GO:0006281">
    <property type="term" value="P:DNA repair"/>
    <property type="evidence" value="ECO:0007669"/>
    <property type="project" value="UniProtKB-KW"/>
</dbReference>
<feature type="binding site" evidence="15">
    <location>
        <position position="454"/>
    </location>
    <ligand>
        <name>Zn(2+)</name>
        <dbReference type="ChEBI" id="CHEBI:29105"/>
    </ligand>
</feature>
<evidence type="ECO:0000256" key="10">
    <source>
        <dbReference type="ARBA" id="ARBA00023027"/>
    </source>
</evidence>
<dbReference type="GO" id="GO:0003911">
    <property type="term" value="F:DNA ligase (NAD+) activity"/>
    <property type="evidence" value="ECO:0007669"/>
    <property type="project" value="UniProtKB-UniRule"/>
</dbReference>
<evidence type="ECO:0000256" key="16">
    <source>
        <dbReference type="RuleBase" id="RU000618"/>
    </source>
</evidence>
<keyword evidence="7 15" id="KW-0227">DNA damage</keyword>
<dbReference type="PIRSF" id="PIRSF001604">
    <property type="entry name" value="LigA"/>
    <property type="match status" value="1"/>
</dbReference>
<keyword evidence="10 15" id="KW-0520">NAD</keyword>
<dbReference type="PROSITE" id="PS01056">
    <property type="entry name" value="DNA_LIGASE_N2"/>
    <property type="match status" value="1"/>
</dbReference>
<evidence type="ECO:0000256" key="2">
    <source>
        <dbReference type="ARBA" id="ARBA00012722"/>
    </source>
</evidence>
<dbReference type="EC" id="6.5.1.2" evidence="2 15"/>
<comment type="caution">
    <text evidence="15">Lacks conserved residue(s) required for the propagation of feature annotation.</text>
</comment>
<comment type="cofactor">
    <cofactor evidence="15">
        <name>Mg(2+)</name>
        <dbReference type="ChEBI" id="CHEBI:18420"/>
    </cofactor>
    <cofactor evidence="15">
        <name>Mn(2+)</name>
        <dbReference type="ChEBI" id="CHEBI:29035"/>
    </cofactor>
</comment>
<dbReference type="Pfam" id="PF12826">
    <property type="entry name" value="HHH_2"/>
    <property type="match status" value="1"/>
</dbReference>
<dbReference type="SUPFAM" id="SSF52113">
    <property type="entry name" value="BRCT domain"/>
    <property type="match status" value="1"/>
</dbReference>
<feature type="binding site" evidence="15">
    <location>
        <position position="333"/>
    </location>
    <ligand>
        <name>NAD(+)</name>
        <dbReference type="ChEBI" id="CHEBI:57540"/>
    </ligand>
</feature>
<dbReference type="NCBIfam" id="NF005932">
    <property type="entry name" value="PRK07956.1"/>
    <property type="match status" value="1"/>
</dbReference>
<evidence type="ECO:0000256" key="6">
    <source>
        <dbReference type="ARBA" id="ARBA00022723"/>
    </source>
</evidence>
<dbReference type="GO" id="GO:0003677">
    <property type="term" value="F:DNA binding"/>
    <property type="evidence" value="ECO:0007669"/>
    <property type="project" value="InterPro"/>
</dbReference>
<dbReference type="Gene3D" id="1.10.150.20">
    <property type="entry name" value="5' to 3' exonuclease, C-terminal subdomain"/>
    <property type="match status" value="2"/>
</dbReference>
<dbReference type="InterPro" id="IPR001679">
    <property type="entry name" value="DNA_ligase"/>
</dbReference>
<name>A0A8J7C9H4_9CYAN</name>
<dbReference type="GO" id="GO:0046872">
    <property type="term" value="F:metal ion binding"/>
    <property type="evidence" value="ECO:0007669"/>
    <property type="project" value="UniProtKB-KW"/>
</dbReference>
<sequence length="712" mass="79151">MESINPEVKQRVQELRQLLQQASYAYYVLDAPIMEDAVYDRLYRELQQLESQYPELVTPDSPTQRVGEKPATQFTSVRHNISLYSLENAFNLDELKSWDQRWRRQSPPLNPPRFSGGNEEPPLGKGGNGESPLNPPRFSGGQGGVEYVCELKIDGSALALTYENGILIRGATRGDGVTGEDITQNVRTIRSIPLRLNVDAFNAKLPERIEVRGEAFLPLEVFQQINQERIKAGEAVFANPRNAAAGTLRQLDSRIVAQRRLDFFAYTLQIPGRDDGSFANSQWEALDLLQKMGFRVNPNQRLCSSLDEVAEYYQHWDTERLNLPYMTDGVVVKLNSFQLQEQLGFTQKFPRWAVALKYAAEEAPTRVENIAVNVGRTGALTPLAQMRPVQLAGTTVSRATLHNGDRIAQLDIRIGDTVIVRKAGEIIPEVVRVLTELRPDHTNAFVMPTHCPVCGQPVVREIDEAVTRCVNASCPAILKGALEHWVSRDALDINGMGEKLVHQLVDKQMVHSVADIYDLTEEDFCELERMGKKSAQKLVEAMAQSKNQPWSRVLYGLGIRHVGSVNAQLLTQKFPTVEQLAQATPAQIETVYGIGAEIAQSVYQWFRISANQTLISRLQAAGLQFAQSVETQNFTSGALAGKTFVVTGTLPTLKRDEAKALIQKAGGKVTDSVSKKTDYLVVGEDAGSKLTKAQELGITQLSEEQLLELLNQ</sequence>
<evidence type="ECO:0000259" key="18">
    <source>
        <dbReference type="PROSITE" id="PS50172"/>
    </source>
</evidence>
<keyword evidence="12 15" id="KW-0464">Manganese</keyword>
<dbReference type="PROSITE" id="PS01055">
    <property type="entry name" value="DNA_LIGASE_N1"/>
    <property type="match status" value="1"/>
</dbReference>
<dbReference type="RefSeq" id="WP_190837416.1">
    <property type="nucleotide sequence ID" value="NZ_CAWPPI010000120.1"/>
</dbReference>
<feature type="binding site" evidence="15">
    <location>
        <position position="173"/>
    </location>
    <ligand>
        <name>NAD(+)</name>
        <dbReference type="ChEBI" id="CHEBI:57540"/>
    </ligand>
</feature>
<dbReference type="InterPro" id="IPR004149">
    <property type="entry name" value="Znf_DNAligase_C4"/>
</dbReference>
<keyword evidence="4 15" id="KW-0436">Ligase</keyword>
<evidence type="ECO:0000256" key="7">
    <source>
        <dbReference type="ARBA" id="ARBA00022763"/>
    </source>
</evidence>
<keyword evidence="5 15" id="KW-0235">DNA replication</keyword>
<dbReference type="InterPro" id="IPR003583">
    <property type="entry name" value="Hlx-hairpin-Hlx_DNA-bd_motif"/>
</dbReference>
<dbReference type="Gene3D" id="2.40.50.140">
    <property type="entry name" value="Nucleic acid-binding proteins"/>
    <property type="match status" value="1"/>
</dbReference>
<evidence type="ECO:0000256" key="17">
    <source>
        <dbReference type="SAM" id="MobiDB-lite"/>
    </source>
</evidence>
<dbReference type="FunFam" id="3.30.470.30:FF:000001">
    <property type="entry name" value="DNA ligase"/>
    <property type="match status" value="1"/>
</dbReference>
<dbReference type="InterPro" id="IPR010994">
    <property type="entry name" value="RuvA_2-like"/>
</dbReference>
<dbReference type="InterPro" id="IPR033136">
    <property type="entry name" value="DNA_ligase_CS"/>
</dbReference>
<dbReference type="InterPro" id="IPR001357">
    <property type="entry name" value="BRCT_dom"/>
</dbReference>
<comment type="caution">
    <text evidence="19">The sequence shown here is derived from an EMBL/GenBank/DDBJ whole genome shotgun (WGS) entry which is preliminary data.</text>
</comment>
<evidence type="ECO:0000256" key="12">
    <source>
        <dbReference type="ARBA" id="ARBA00023211"/>
    </source>
</evidence>
<evidence type="ECO:0000313" key="20">
    <source>
        <dbReference type="Proteomes" id="UP000629098"/>
    </source>
</evidence>
<keyword evidence="20" id="KW-1185">Reference proteome</keyword>
<dbReference type="NCBIfam" id="TIGR00575">
    <property type="entry name" value="dnlj"/>
    <property type="match status" value="1"/>
</dbReference>
<evidence type="ECO:0000256" key="8">
    <source>
        <dbReference type="ARBA" id="ARBA00022833"/>
    </source>
</evidence>
<dbReference type="Pfam" id="PF03120">
    <property type="entry name" value="OB_DNA_ligase"/>
    <property type="match status" value="1"/>
</dbReference>
<dbReference type="Proteomes" id="UP000629098">
    <property type="component" value="Unassembled WGS sequence"/>
</dbReference>
<dbReference type="SUPFAM" id="SSF50249">
    <property type="entry name" value="Nucleic acid-binding proteins"/>
    <property type="match status" value="1"/>
</dbReference>
<dbReference type="InterPro" id="IPR013839">
    <property type="entry name" value="DNAligase_adenylation"/>
</dbReference>
<dbReference type="SMART" id="SM00278">
    <property type="entry name" value="HhH1"/>
    <property type="match status" value="3"/>
</dbReference>
<dbReference type="FunFam" id="2.40.50.140:FF:000012">
    <property type="entry name" value="DNA ligase"/>
    <property type="match status" value="1"/>
</dbReference>
<feature type="binding site" evidence="15">
    <location>
        <position position="474"/>
    </location>
    <ligand>
        <name>Zn(2+)</name>
        <dbReference type="ChEBI" id="CHEBI:29105"/>
    </ligand>
</feature>
<comment type="function">
    <text evidence="1 15">DNA ligase that catalyzes the formation of phosphodiester linkages between 5'-phosphoryl and 3'-hydroxyl groups in double-stranded DNA using NAD as a coenzyme and as the energy source for the reaction. It is essential for DNA replication and repair of damaged DNA.</text>
</comment>
<dbReference type="AlphaFoldDB" id="A0A8J7C9H4"/>
<dbReference type="PANTHER" id="PTHR23389">
    <property type="entry name" value="CHROMOSOME TRANSMISSION FIDELITY FACTOR 18"/>
    <property type="match status" value="1"/>
</dbReference>
<feature type="binding site" evidence="15">
    <location>
        <begin position="85"/>
        <end position="86"/>
    </location>
    <ligand>
        <name>NAD(+)</name>
        <dbReference type="ChEBI" id="CHEBI:57540"/>
    </ligand>
</feature>
<dbReference type="SMART" id="SM00532">
    <property type="entry name" value="LIGANc"/>
    <property type="match status" value="1"/>
</dbReference>
<feature type="region of interest" description="Disordered" evidence="17">
    <location>
        <begin position="103"/>
        <end position="139"/>
    </location>
</feature>
<dbReference type="SUPFAM" id="SSF47781">
    <property type="entry name" value="RuvA domain 2-like"/>
    <property type="match status" value="1"/>
</dbReference>
<dbReference type="InterPro" id="IPR036420">
    <property type="entry name" value="BRCT_dom_sf"/>
</dbReference>